<organism evidence="2 3">
    <name type="scientific">Candidatus Portnoybacteria bacterium CG06_land_8_20_14_3_00_39_12</name>
    <dbReference type="NCBI Taxonomy" id="1974809"/>
    <lineage>
        <taxon>Bacteria</taxon>
        <taxon>Candidatus Portnoyibacteriota</taxon>
    </lineage>
</organism>
<dbReference type="AlphaFoldDB" id="A0A2M7AX68"/>
<accession>A0A2M7AX68</accession>
<reference evidence="3" key="1">
    <citation type="submission" date="2017-09" db="EMBL/GenBank/DDBJ databases">
        <title>Depth-based differentiation of microbial function through sediment-hosted aquifers and enrichment of novel symbionts in the deep terrestrial subsurface.</title>
        <authorList>
            <person name="Probst A.J."/>
            <person name="Ladd B."/>
            <person name="Jarett J.K."/>
            <person name="Geller-Mcgrath D.E."/>
            <person name="Sieber C.M.K."/>
            <person name="Emerson J.B."/>
            <person name="Anantharaman K."/>
            <person name="Thomas B.C."/>
            <person name="Malmstrom R."/>
            <person name="Stieglmeier M."/>
            <person name="Klingl A."/>
            <person name="Woyke T."/>
            <person name="Ryan C.M."/>
            <person name="Banfield J.F."/>
        </authorList>
    </citation>
    <scope>NUCLEOTIDE SEQUENCE [LARGE SCALE GENOMIC DNA]</scope>
</reference>
<sequence>MNEERRKFLRILLIGMGAFLLWKILPREFSFFNSKKELSVGKKFRTIEEGEKLIFFNEKGEKLFTVNKEGEFEIGD</sequence>
<dbReference type="EMBL" id="PEVY01000049">
    <property type="protein sequence ID" value="PIU75159.1"/>
    <property type="molecule type" value="Genomic_DNA"/>
</dbReference>
<comment type="caution">
    <text evidence="2">The sequence shown here is derived from an EMBL/GenBank/DDBJ whole genome shotgun (WGS) entry which is preliminary data.</text>
</comment>
<evidence type="ECO:0000313" key="2">
    <source>
        <dbReference type="EMBL" id="PIU75159.1"/>
    </source>
</evidence>
<feature type="transmembrane region" description="Helical" evidence="1">
    <location>
        <begin position="7"/>
        <end position="25"/>
    </location>
</feature>
<dbReference type="Proteomes" id="UP000228775">
    <property type="component" value="Unassembled WGS sequence"/>
</dbReference>
<gene>
    <name evidence="2" type="ORF">COS76_02325</name>
</gene>
<name>A0A2M7AX68_9BACT</name>
<evidence type="ECO:0000313" key="3">
    <source>
        <dbReference type="Proteomes" id="UP000228775"/>
    </source>
</evidence>
<evidence type="ECO:0000256" key="1">
    <source>
        <dbReference type="SAM" id="Phobius"/>
    </source>
</evidence>
<protein>
    <submittedName>
        <fullName evidence="2">Uncharacterized protein</fullName>
    </submittedName>
</protein>
<proteinExistence type="predicted"/>
<keyword evidence="1" id="KW-0812">Transmembrane</keyword>
<keyword evidence="1" id="KW-1133">Transmembrane helix</keyword>
<keyword evidence="1" id="KW-0472">Membrane</keyword>